<gene>
    <name evidence="1" type="ORF">AVDCRST_MAG03-183</name>
</gene>
<reference evidence="1" key="1">
    <citation type="submission" date="2020-02" db="EMBL/GenBank/DDBJ databases">
        <authorList>
            <person name="Meier V. D."/>
        </authorList>
    </citation>
    <scope>NUCLEOTIDE SEQUENCE</scope>
    <source>
        <strain evidence="1">AVDCRST_MAG03</strain>
    </source>
</reference>
<accession>A0A6J4NGT2</accession>
<proteinExistence type="predicted"/>
<dbReference type="AlphaFoldDB" id="A0A6J4NGT2"/>
<dbReference type="EMBL" id="CADCUT010000007">
    <property type="protein sequence ID" value="CAA9384757.1"/>
    <property type="molecule type" value="Genomic_DNA"/>
</dbReference>
<name>A0A6J4NGT2_9ACTN</name>
<sequence length="48" mass="4645">MLGAHILGGLLAGGMARRSPGLNGALSAALGPVLLVARPTSPSSSFTT</sequence>
<protein>
    <submittedName>
        <fullName evidence="1">Uncharacterized protein</fullName>
    </submittedName>
</protein>
<organism evidence="1">
    <name type="scientific">uncultured Rubrobacteraceae bacterium</name>
    <dbReference type="NCBI Taxonomy" id="349277"/>
    <lineage>
        <taxon>Bacteria</taxon>
        <taxon>Bacillati</taxon>
        <taxon>Actinomycetota</taxon>
        <taxon>Rubrobacteria</taxon>
        <taxon>Rubrobacterales</taxon>
        <taxon>Rubrobacteraceae</taxon>
        <taxon>environmental samples</taxon>
    </lineage>
</organism>
<evidence type="ECO:0000313" key="1">
    <source>
        <dbReference type="EMBL" id="CAA9384757.1"/>
    </source>
</evidence>